<reference evidence="2" key="1">
    <citation type="submission" date="2020-02" db="EMBL/GenBank/DDBJ databases">
        <authorList>
            <person name="Shen X.-R."/>
            <person name="Zhang Y.-X."/>
        </authorList>
    </citation>
    <scope>NUCLEOTIDE SEQUENCE</scope>
    <source>
        <strain evidence="2">SYP-B3998</strain>
    </source>
</reference>
<dbReference type="AlphaFoldDB" id="A0A6G3ZRH8"/>
<feature type="transmembrane region" description="Helical" evidence="1">
    <location>
        <begin position="362"/>
        <end position="380"/>
    </location>
</feature>
<evidence type="ECO:0000313" key="2">
    <source>
        <dbReference type="EMBL" id="NEW04725.1"/>
    </source>
</evidence>
<feature type="transmembrane region" description="Helical" evidence="1">
    <location>
        <begin position="296"/>
        <end position="312"/>
    </location>
</feature>
<comment type="caution">
    <text evidence="2">The sequence shown here is derived from an EMBL/GenBank/DDBJ whole genome shotgun (WGS) entry which is preliminary data.</text>
</comment>
<evidence type="ECO:0000256" key="1">
    <source>
        <dbReference type="SAM" id="Phobius"/>
    </source>
</evidence>
<organism evidence="2">
    <name type="scientific">Paenibacillus sp. SYP-B3998</name>
    <dbReference type="NCBI Taxonomy" id="2678564"/>
    <lineage>
        <taxon>Bacteria</taxon>
        <taxon>Bacillati</taxon>
        <taxon>Bacillota</taxon>
        <taxon>Bacilli</taxon>
        <taxon>Bacillales</taxon>
        <taxon>Paenibacillaceae</taxon>
        <taxon>Paenibacillus</taxon>
    </lineage>
</organism>
<feature type="transmembrane region" description="Helical" evidence="1">
    <location>
        <begin position="46"/>
        <end position="63"/>
    </location>
</feature>
<dbReference type="EMBL" id="JAAIKC010000001">
    <property type="protein sequence ID" value="NEW04725.1"/>
    <property type="molecule type" value="Genomic_DNA"/>
</dbReference>
<gene>
    <name evidence="2" type="ORF">GK047_01655</name>
</gene>
<proteinExistence type="predicted"/>
<keyword evidence="1" id="KW-0472">Membrane</keyword>
<keyword evidence="1" id="KW-0812">Transmembrane</keyword>
<feature type="transmembrane region" description="Helical" evidence="1">
    <location>
        <begin position="167"/>
        <end position="188"/>
    </location>
</feature>
<protein>
    <submittedName>
        <fullName evidence="2">Uncharacterized protein</fullName>
    </submittedName>
</protein>
<feature type="transmembrane region" description="Helical" evidence="1">
    <location>
        <begin position="208"/>
        <end position="236"/>
    </location>
</feature>
<keyword evidence="1" id="KW-1133">Transmembrane helix</keyword>
<name>A0A6G3ZRH8_9BACL</name>
<feature type="transmembrane region" description="Helical" evidence="1">
    <location>
        <begin position="243"/>
        <end position="276"/>
    </location>
</feature>
<feature type="transmembrane region" description="Helical" evidence="1">
    <location>
        <begin position="128"/>
        <end position="146"/>
    </location>
</feature>
<feature type="transmembrane region" description="Helical" evidence="1">
    <location>
        <begin position="319"/>
        <end position="342"/>
    </location>
</feature>
<accession>A0A6G3ZRH8</accession>
<sequence length="455" mass="52317">MICLYLCLLLLMTKWIGEWDLNIGIVVFFILMIPFYFMLKWPHQPFVLYVGFMVMLIGKFIYARTTDPLFGPDAKHYFGQVSFYPQLTDFMQYATDHITTNWLNSSAYPVFGLLYMPYFKFLNMSDPLVIITFNSFLLIVCCNMTYRLNEKFFTYELPEVRTNTYHAVLIIGLLASPAFMYMSSVFGKDITCALLGLLCTQLLLNRKYLLFLIVLFYASMLRDYSIVYILSFYFLFRRSLKSAIAMLLTAMGVVLWKVGTVGLLNAFLLTLFLFISPNPSKAMNWDVEYIMRTLEAVYMMVTLGMSVIVWFLHKETRSFYTMCLLLLFTFGCTLVLVGYMTVTERDLDYGVGTVGDNMVRKKVPILPILYMMNAYTLAWLTKSKASYSKRGGAYDQGQGQVQSIQNHVATANRYVNRPAKAASHLHVEGKRSAAGESRARAALLSSEKIDCEMRR</sequence>
<feature type="transmembrane region" description="Helical" evidence="1">
    <location>
        <begin position="23"/>
        <end position="39"/>
    </location>
</feature>